<evidence type="ECO:0000313" key="4">
    <source>
        <dbReference type="Proteomes" id="UP000215914"/>
    </source>
</evidence>
<comment type="caution">
    <text evidence="3">The sequence shown here is derived from an EMBL/GenBank/DDBJ whole genome shotgun (WGS) entry which is preliminary data.</text>
</comment>
<evidence type="ECO:0000256" key="2">
    <source>
        <dbReference type="ARBA" id="ARBA00023180"/>
    </source>
</evidence>
<reference evidence="3" key="1">
    <citation type="journal article" date="2017" name="Nature">
        <title>The sunflower genome provides insights into oil metabolism, flowering and Asterid evolution.</title>
        <authorList>
            <person name="Badouin H."/>
            <person name="Gouzy J."/>
            <person name="Grassa C.J."/>
            <person name="Murat F."/>
            <person name="Staton S.E."/>
            <person name="Cottret L."/>
            <person name="Lelandais-Briere C."/>
            <person name="Owens G.L."/>
            <person name="Carrere S."/>
            <person name="Mayjonade B."/>
            <person name="Legrand L."/>
            <person name="Gill N."/>
            <person name="Kane N.C."/>
            <person name="Bowers J.E."/>
            <person name="Hubner S."/>
            <person name="Bellec A."/>
            <person name="Berard A."/>
            <person name="Berges H."/>
            <person name="Blanchet N."/>
            <person name="Boniface M.C."/>
            <person name="Brunel D."/>
            <person name="Catrice O."/>
            <person name="Chaidir N."/>
            <person name="Claudel C."/>
            <person name="Donnadieu C."/>
            <person name="Faraut T."/>
            <person name="Fievet G."/>
            <person name="Helmstetter N."/>
            <person name="King M."/>
            <person name="Knapp S.J."/>
            <person name="Lai Z."/>
            <person name="Le Paslier M.C."/>
            <person name="Lippi Y."/>
            <person name="Lorenzon L."/>
            <person name="Mandel J.R."/>
            <person name="Marage G."/>
            <person name="Marchand G."/>
            <person name="Marquand E."/>
            <person name="Bret-Mestries E."/>
            <person name="Morien E."/>
            <person name="Nambeesan S."/>
            <person name="Nguyen T."/>
            <person name="Pegot-Espagnet P."/>
            <person name="Pouilly N."/>
            <person name="Raftis F."/>
            <person name="Sallet E."/>
            <person name="Schiex T."/>
            <person name="Thomas J."/>
            <person name="Vandecasteele C."/>
            <person name="Vares D."/>
            <person name="Vear F."/>
            <person name="Vautrin S."/>
            <person name="Crespi M."/>
            <person name="Mangin B."/>
            <person name="Burke J.M."/>
            <person name="Salse J."/>
            <person name="Munos S."/>
            <person name="Vincourt P."/>
            <person name="Rieseberg L.H."/>
            <person name="Langlade N.B."/>
        </authorList>
    </citation>
    <scope>NUCLEOTIDE SEQUENCE</scope>
    <source>
        <tissue evidence="3">Leaves</tissue>
    </source>
</reference>
<keyword evidence="1 3" id="KW-0489">Methyltransferase</keyword>
<evidence type="ECO:0000256" key="1">
    <source>
        <dbReference type="ARBA" id="ARBA00022603"/>
    </source>
</evidence>
<dbReference type="Proteomes" id="UP000215914">
    <property type="component" value="Unassembled WGS sequence"/>
</dbReference>
<keyword evidence="1 3" id="KW-0808">Transferase</keyword>
<proteinExistence type="predicted"/>
<organism evidence="3 4">
    <name type="scientific">Helianthus annuus</name>
    <name type="common">Common sunflower</name>
    <dbReference type="NCBI Taxonomy" id="4232"/>
    <lineage>
        <taxon>Eukaryota</taxon>
        <taxon>Viridiplantae</taxon>
        <taxon>Streptophyta</taxon>
        <taxon>Embryophyta</taxon>
        <taxon>Tracheophyta</taxon>
        <taxon>Spermatophyta</taxon>
        <taxon>Magnoliopsida</taxon>
        <taxon>eudicotyledons</taxon>
        <taxon>Gunneridae</taxon>
        <taxon>Pentapetalae</taxon>
        <taxon>asterids</taxon>
        <taxon>campanulids</taxon>
        <taxon>Asterales</taxon>
        <taxon>Asteraceae</taxon>
        <taxon>Asteroideae</taxon>
        <taxon>Heliantheae alliance</taxon>
        <taxon>Heliantheae</taxon>
        <taxon>Helianthus</taxon>
    </lineage>
</organism>
<dbReference type="Gramene" id="mRNA:HanXRQr2_Chr04g0146411">
    <property type="protein sequence ID" value="mRNA:HanXRQr2_Chr04g0146411"/>
    <property type="gene ID" value="HanXRQr2_Chr04g0146411"/>
</dbReference>
<dbReference type="GO" id="GO:0032259">
    <property type="term" value="P:methylation"/>
    <property type="evidence" value="ECO:0007669"/>
    <property type="project" value="UniProtKB-KW"/>
</dbReference>
<gene>
    <name evidence="3" type="ORF">HanXRQr2_Chr04g0146411</name>
</gene>
<protein>
    <submittedName>
        <fullName evidence="3">S-adenosyl-L-methionine-dependent methyltransferase</fullName>
    </submittedName>
</protein>
<accession>A0A9K3J5Y0</accession>
<dbReference type="GO" id="GO:0008168">
    <property type="term" value="F:methyltransferase activity"/>
    <property type="evidence" value="ECO:0007669"/>
    <property type="project" value="UniProtKB-KW"/>
</dbReference>
<dbReference type="InterPro" id="IPR004159">
    <property type="entry name" value="Put_SAM_MeTrfase"/>
</dbReference>
<dbReference type="Pfam" id="PF03141">
    <property type="entry name" value="Methyltransf_29"/>
    <property type="match status" value="1"/>
</dbReference>
<dbReference type="EMBL" id="MNCJ02000319">
    <property type="protein sequence ID" value="KAF5808525.1"/>
    <property type="molecule type" value="Genomic_DNA"/>
</dbReference>
<evidence type="ECO:0000313" key="3">
    <source>
        <dbReference type="EMBL" id="KAF5808525.1"/>
    </source>
</evidence>
<keyword evidence="2" id="KW-0325">Glycoprotein</keyword>
<dbReference type="AlphaFoldDB" id="A0A9K3J5Y0"/>
<reference evidence="3" key="2">
    <citation type="submission" date="2020-06" db="EMBL/GenBank/DDBJ databases">
        <title>Helianthus annuus Genome sequencing and assembly Release 2.</title>
        <authorList>
            <person name="Gouzy J."/>
            <person name="Langlade N."/>
            <person name="Munos S."/>
        </authorList>
    </citation>
    <scope>NUCLEOTIDE SEQUENCE</scope>
    <source>
        <tissue evidence="3">Leaves</tissue>
    </source>
</reference>
<keyword evidence="4" id="KW-1185">Reference proteome</keyword>
<sequence length="123" mass="14461">MNRLAIETVGVSRLQMKHRVFHYQQRWQLARSQSFWFCSSRATSRNLMNPNQAQAEFRCPKFPVILIKWNKSIGSPSRLVSDAGVLHDWCEPFPTYPLTYDMLHANGLLSYFINRSLVMIQHF</sequence>
<name>A0A9K3J5Y0_HELAN</name>